<dbReference type="Pfam" id="PF00535">
    <property type="entry name" value="Glycos_transf_2"/>
    <property type="match status" value="1"/>
</dbReference>
<keyword evidence="2" id="KW-0808">Transferase</keyword>
<evidence type="ECO:0000313" key="3">
    <source>
        <dbReference type="Proteomes" id="UP000253235"/>
    </source>
</evidence>
<sequence length="340" mass="39548">MRVGFNPHKDKQQTKSDYFHQVVVPVYIPNEEGYFKDSFEIFKLCLDSLFKTIHKKTYITIVNNGSCDVVIDYLNKLFLDGEIQEIINTSNIGKLNAILKGIVGHDFSLVTVTDADVLFLKDWQKATYAVFEAFPRTGVVCPTPSSRSLRTYTANIYWDLFFSKRLHFSRVENRDALKMFANSVGNAAFYNEIQLQKYLTVSRNETKAVAGAGHFIATYRGEVFDNLESRFSKYKLGGDSEGKFLDLPVVKKGFWRLSTVDNYTYHMGNSIEEWMYDEVLKLEKQVHILDFKIVPYHPNGKWVYYLKTKLFGKFILNKKMMPYFLIWKGLSKEESKNYLK</sequence>
<dbReference type="GO" id="GO:0016740">
    <property type="term" value="F:transferase activity"/>
    <property type="evidence" value="ECO:0007669"/>
    <property type="project" value="UniProtKB-KW"/>
</dbReference>
<dbReference type="Proteomes" id="UP000253235">
    <property type="component" value="Unassembled WGS sequence"/>
</dbReference>
<feature type="domain" description="Glycosyltransferase 2-like" evidence="1">
    <location>
        <begin position="41"/>
        <end position="184"/>
    </location>
</feature>
<dbReference type="RefSeq" id="WP_113667022.1">
    <property type="nucleotide sequence ID" value="NZ_QNVY02000006.1"/>
</dbReference>
<accession>A0A482TF50</accession>
<dbReference type="Gene3D" id="3.90.550.10">
    <property type="entry name" value="Spore Coat Polysaccharide Biosynthesis Protein SpsA, Chain A"/>
    <property type="match status" value="1"/>
</dbReference>
<dbReference type="EMBL" id="QNVY02000006">
    <property type="protein sequence ID" value="RYJ50881.1"/>
    <property type="molecule type" value="Genomic_DNA"/>
</dbReference>
<proteinExistence type="predicted"/>
<evidence type="ECO:0000259" key="1">
    <source>
        <dbReference type="Pfam" id="PF00535"/>
    </source>
</evidence>
<dbReference type="InterPro" id="IPR001173">
    <property type="entry name" value="Glyco_trans_2-like"/>
</dbReference>
<dbReference type="OrthoDB" id="1116632at2"/>
<dbReference type="AlphaFoldDB" id="A0A482TF50"/>
<reference evidence="2 3" key="1">
    <citation type="submission" date="2019-01" db="EMBL/GenBank/DDBJ databases">
        <title>Flavobacterium sp. nov. isolated from arctic soil.</title>
        <authorList>
            <person name="Kim D.-U."/>
        </authorList>
    </citation>
    <scope>NUCLEOTIDE SEQUENCE [LARGE SCALE GENOMIC DNA]</scope>
    <source>
        <strain evidence="2 3">Kopri-42</strain>
    </source>
</reference>
<dbReference type="SUPFAM" id="SSF53448">
    <property type="entry name" value="Nucleotide-diphospho-sugar transferases"/>
    <property type="match status" value="1"/>
</dbReference>
<gene>
    <name evidence="2" type="ORF">DR871_015415</name>
</gene>
<dbReference type="InterPro" id="IPR029044">
    <property type="entry name" value="Nucleotide-diphossugar_trans"/>
</dbReference>
<evidence type="ECO:0000313" key="2">
    <source>
        <dbReference type="EMBL" id="RYJ50881.1"/>
    </source>
</evidence>
<organism evidence="2 3">
    <name type="scientific">Flavobacterium petrolei</name>
    <dbReference type="NCBI Taxonomy" id="2259594"/>
    <lineage>
        <taxon>Bacteria</taxon>
        <taxon>Pseudomonadati</taxon>
        <taxon>Bacteroidota</taxon>
        <taxon>Flavobacteriia</taxon>
        <taxon>Flavobacteriales</taxon>
        <taxon>Flavobacteriaceae</taxon>
        <taxon>Flavobacterium</taxon>
    </lineage>
</organism>
<protein>
    <submittedName>
        <fullName evidence="2">Glycosyltransferase family 2 protein</fullName>
    </submittedName>
</protein>
<dbReference type="CDD" id="cd00761">
    <property type="entry name" value="Glyco_tranf_GTA_type"/>
    <property type="match status" value="1"/>
</dbReference>
<name>A0A482TF50_9FLAO</name>
<keyword evidence="3" id="KW-1185">Reference proteome</keyword>
<comment type="caution">
    <text evidence="2">The sequence shown here is derived from an EMBL/GenBank/DDBJ whole genome shotgun (WGS) entry which is preliminary data.</text>
</comment>